<comment type="caution">
    <text evidence="1">The sequence shown here is derived from an EMBL/GenBank/DDBJ whole genome shotgun (WGS) entry which is preliminary data.</text>
</comment>
<gene>
    <name evidence="1" type="ORF">ATANTOWER_016246</name>
</gene>
<accession>A0ABU7AZL8</accession>
<keyword evidence="2" id="KW-1185">Reference proteome</keyword>
<protein>
    <recommendedName>
        <fullName evidence="3">Secreted protein</fullName>
    </recommendedName>
</protein>
<reference evidence="1 2" key="1">
    <citation type="submission" date="2021-07" db="EMBL/GenBank/DDBJ databases">
        <authorList>
            <person name="Palmer J.M."/>
        </authorList>
    </citation>
    <scope>NUCLEOTIDE SEQUENCE [LARGE SCALE GENOMIC DNA]</scope>
    <source>
        <strain evidence="1 2">AT_MEX2019</strain>
        <tissue evidence="1">Muscle</tissue>
    </source>
</reference>
<evidence type="ECO:0008006" key="3">
    <source>
        <dbReference type="Google" id="ProtNLM"/>
    </source>
</evidence>
<evidence type="ECO:0000313" key="1">
    <source>
        <dbReference type="EMBL" id="MED6243181.1"/>
    </source>
</evidence>
<proteinExistence type="predicted"/>
<name>A0ABU7AZL8_9TELE</name>
<evidence type="ECO:0000313" key="2">
    <source>
        <dbReference type="Proteomes" id="UP001345963"/>
    </source>
</evidence>
<dbReference type="Proteomes" id="UP001345963">
    <property type="component" value="Unassembled WGS sequence"/>
</dbReference>
<dbReference type="EMBL" id="JAHUTI010032867">
    <property type="protein sequence ID" value="MED6243181.1"/>
    <property type="molecule type" value="Genomic_DNA"/>
</dbReference>
<organism evidence="1 2">
    <name type="scientific">Ataeniobius toweri</name>
    <dbReference type="NCBI Taxonomy" id="208326"/>
    <lineage>
        <taxon>Eukaryota</taxon>
        <taxon>Metazoa</taxon>
        <taxon>Chordata</taxon>
        <taxon>Craniata</taxon>
        <taxon>Vertebrata</taxon>
        <taxon>Euteleostomi</taxon>
        <taxon>Actinopterygii</taxon>
        <taxon>Neopterygii</taxon>
        <taxon>Teleostei</taxon>
        <taxon>Neoteleostei</taxon>
        <taxon>Acanthomorphata</taxon>
        <taxon>Ovalentaria</taxon>
        <taxon>Atherinomorphae</taxon>
        <taxon>Cyprinodontiformes</taxon>
        <taxon>Goodeidae</taxon>
        <taxon>Ataeniobius</taxon>
    </lineage>
</organism>
<sequence>MITLCILWSHLEYIYWTMFCTHAAEYDSSGYRKTCPVQYLQCFHCEVCYILVLAKIRWDLCPLIPNGFSLVLLSSVAKLVRWLGSRSPKSIRSAAFADLHTAGSILPSHSPFAGFQTVTTWNALWPWRYTVFC</sequence>